<sequence>MDRLLHCLHLDKARDHDKDGEINTPPPSPLKSTVKSNAALRRPDIERRVSKDYSIEKERYDKARSNAKARGLAFGEGCKGWDEKKSVEGNDGKEVKGRVEGEVVAASEERKAMSDEEARERNEREKNKYKITAYNVYDK</sequence>
<feature type="region of interest" description="Disordered" evidence="1">
    <location>
        <begin position="13"/>
        <end position="45"/>
    </location>
</feature>
<dbReference type="EMBL" id="MU007078">
    <property type="protein sequence ID" value="KAF2423691.1"/>
    <property type="molecule type" value="Genomic_DNA"/>
</dbReference>
<comment type="caution">
    <text evidence="2">The sequence shown here is derived from an EMBL/GenBank/DDBJ whole genome shotgun (WGS) entry which is preliminary data.</text>
</comment>
<protein>
    <submittedName>
        <fullName evidence="2">Uncharacterized protein</fullName>
    </submittedName>
</protein>
<evidence type="ECO:0000313" key="3">
    <source>
        <dbReference type="Proteomes" id="UP000800235"/>
    </source>
</evidence>
<accession>A0A9P4TUN3</accession>
<reference evidence="2" key="1">
    <citation type="journal article" date="2020" name="Stud. Mycol.">
        <title>101 Dothideomycetes genomes: a test case for predicting lifestyles and emergence of pathogens.</title>
        <authorList>
            <person name="Haridas S."/>
            <person name="Albert R."/>
            <person name="Binder M."/>
            <person name="Bloem J."/>
            <person name="Labutti K."/>
            <person name="Salamov A."/>
            <person name="Andreopoulos B."/>
            <person name="Baker S."/>
            <person name="Barry K."/>
            <person name="Bills G."/>
            <person name="Bluhm B."/>
            <person name="Cannon C."/>
            <person name="Castanera R."/>
            <person name="Culley D."/>
            <person name="Daum C."/>
            <person name="Ezra D."/>
            <person name="Gonzalez J."/>
            <person name="Henrissat B."/>
            <person name="Kuo A."/>
            <person name="Liang C."/>
            <person name="Lipzen A."/>
            <person name="Lutzoni F."/>
            <person name="Magnuson J."/>
            <person name="Mondo S."/>
            <person name="Nolan M."/>
            <person name="Ohm R."/>
            <person name="Pangilinan J."/>
            <person name="Park H.-J."/>
            <person name="Ramirez L."/>
            <person name="Alfaro M."/>
            <person name="Sun H."/>
            <person name="Tritt A."/>
            <person name="Yoshinaga Y."/>
            <person name="Zwiers L.-H."/>
            <person name="Turgeon B."/>
            <person name="Goodwin S."/>
            <person name="Spatafora J."/>
            <person name="Crous P."/>
            <person name="Grigoriev I."/>
        </authorList>
    </citation>
    <scope>NUCLEOTIDE SEQUENCE</scope>
    <source>
        <strain evidence="2">CBS 130266</strain>
    </source>
</reference>
<dbReference type="Proteomes" id="UP000800235">
    <property type="component" value="Unassembled WGS sequence"/>
</dbReference>
<dbReference type="AlphaFoldDB" id="A0A9P4TUN3"/>
<proteinExistence type="predicted"/>
<gene>
    <name evidence="2" type="ORF">EJ08DRAFT_439061</name>
</gene>
<name>A0A9P4TUN3_9PEZI</name>
<evidence type="ECO:0000256" key="1">
    <source>
        <dbReference type="SAM" id="MobiDB-lite"/>
    </source>
</evidence>
<keyword evidence="3" id="KW-1185">Reference proteome</keyword>
<organism evidence="2 3">
    <name type="scientific">Tothia fuscella</name>
    <dbReference type="NCBI Taxonomy" id="1048955"/>
    <lineage>
        <taxon>Eukaryota</taxon>
        <taxon>Fungi</taxon>
        <taxon>Dikarya</taxon>
        <taxon>Ascomycota</taxon>
        <taxon>Pezizomycotina</taxon>
        <taxon>Dothideomycetes</taxon>
        <taxon>Pleosporomycetidae</taxon>
        <taxon>Venturiales</taxon>
        <taxon>Cylindrosympodiaceae</taxon>
        <taxon>Tothia</taxon>
    </lineage>
</organism>
<evidence type="ECO:0000313" key="2">
    <source>
        <dbReference type="EMBL" id="KAF2423691.1"/>
    </source>
</evidence>